<gene>
    <name evidence="2" type="ORF">RIF29_27166</name>
</gene>
<evidence type="ECO:0000313" key="3">
    <source>
        <dbReference type="Proteomes" id="UP001372338"/>
    </source>
</evidence>
<sequence length="135" mass="14820">MDEEEEESVFGDGGLTWEDVAEASAANERPRSSDEEDSGNGSGLFRSSCPCALSLLSSHCQHPLTCRNSATGVSISKQRLCLKELATILLAKANVAYFVYRSLPQIRNPKLYKIKSSLPMRGCGQLSVNWLRPKI</sequence>
<reference evidence="2 3" key="1">
    <citation type="submission" date="2024-01" db="EMBL/GenBank/DDBJ databases">
        <title>The genomes of 5 underutilized Papilionoideae crops provide insights into root nodulation and disease resistanc.</title>
        <authorList>
            <person name="Yuan L."/>
        </authorList>
    </citation>
    <scope>NUCLEOTIDE SEQUENCE [LARGE SCALE GENOMIC DNA]</scope>
    <source>
        <strain evidence="2">ZHUSHIDOU_FW_LH</strain>
        <tissue evidence="2">Leaf</tissue>
    </source>
</reference>
<keyword evidence="3" id="KW-1185">Reference proteome</keyword>
<protein>
    <submittedName>
        <fullName evidence="2">Uncharacterized protein</fullName>
    </submittedName>
</protein>
<evidence type="ECO:0000313" key="2">
    <source>
        <dbReference type="EMBL" id="KAK7260867.1"/>
    </source>
</evidence>
<dbReference type="EMBL" id="JAYWIO010000005">
    <property type="protein sequence ID" value="KAK7260867.1"/>
    <property type="molecule type" value="Genomic_DNA"/>
</dbReference>
<evidence type="ECO:0000256" key="1">
    <source>
        <dbReference type="SAM" id="MobiDB-lite"/>
    </source>
</evidence>
<organism evidence="2 3">
    <name type="scientific">Crotalaria pallida</name>
    <name type="common">Smooth rattlebox</name>
    <name type="synonym">Crotalaria striata</name>
    <dbReference type="NCBI Taxonomy" id="3830"/>
    <lineage>
        <taxon>Eukaryota</taxon>
        <taxon>Viridiplantae</taxon>
        <taxon>Streptophyta</taxon>
        <taxon>Embryophyta</taxon>
        <taxon>Tracheophyta</taxon>
        <taxon>Spermatophyta</taxon>
        <taxon>Magnoliopsida</taxon>
        <taxon>eudicotyledons</taxon>
        <taxon>Gunneridae</taxon>
        <taxon>Pentapetalae</taxon>
        <taxon>rosids</taxon>
        <taxon>fabids</taxon>
        <taxon>Fabales</taxon>
        <taxon>Fabaceae</taxon>
        <taxon>Papilionoideae</taxon>
        <taxon>50 kb inversion clade</taxon>
        <taxon>genistoids sensu lato</taxon>
        <taxon>core genistoids</taxon>
        <taxon>Crotalarieae</taxon>
        <taxon>Crotalaria</taxon>
    </lineage>
</organism>
<accession>A0AAN9ENK6</accession>
<proteinExistence type="predicted"/>
<dbReference type="AlphaFoldDB" id="A0AAN9ENK6"/>
<feature type="region of interest" description="Disordered" evidence="1">
    <location>
        <begin position="1"/>
        <end position="42"/>
    </location>
</feature>
<dbReference type="Proteomes" id="UP001372338">
    <property type="component" value="Unassembled WGS sequence"/>
</dbReference>
<name>A0AAN9ENK6_CROPI</name>
<comment type="caution">
    <text evidence="2">The sequence shown here is derived from an EMBL/GenBank/DDBJ whole genome shotgun (WGS) entry which is preliminary data.</text>
</comment>